<dbReference type="GO" id="GO:0016702">
    <property type="term" value="F:oxidoreductase activity, acting on single donors with incorporation of molecular oxygen, incorporation of two atoms of oxygen"/>
    <property type="evidence" value="ECO:0007669"/>
    <property type="project" value="UniProtKB-ARBA"/>
</dbReference>
<dbReference type="Proteomes" id="UP000053462">
    <property type="component" value="Unassembled WGS sequence"/>
</dbReference>
<dbReference type="AlphaFoldDB" id="A0A100XXP1"/>
<reference evidence="2 3" key="1">
    <citation type="submission" date="2015-10" db="EMBL/GenBank/DDBJ databases">
        <title>Draft genome sequence of Thermococcus celericrescens strain DSM 17994.</title>
        <authorList>
            <person name="Hong S.-J."/>
            <person name="Park C.-E."/>
            <person name="Shin J.-H."/>
        </authorList>
    </citation>
    <scope>NUCLEOTIDE SEQUENCE [LARGE SCALE GENOMIC DNA]</scope>
    <source>
        <strain evidence="2 3">DSM 17994</strain>
    </source>
</reference>
<dbReference type="InterPro" id="IPR004183">
    <property type="entry name" value="Xdiol_dOase_suB"/>
</dbReference>
<organism evidence="2 3">
    <name type="scientific">Thermococcus celericrescens</name>
    <dbReference type="NCBI Taxonomy" id="227598"/>
    <lineage>
        <taxon>Archaea</taxon>
        <taxon>Methanobacteriati</taxon>
        <taxon>Methanobacteriota</taxon>
        <taxon>Thermococci</taxon>
        <taxon>Thermococcales</taxon>
        <taxon>Thermococcaceae</taxon>
        <taxon>Thermococcus</taxon>
    </lineage>
</organism>
<dbReference type="Pfam" id="PF02900">
    <property type="entry name" value="LigB"/>
    <property type="match status" value="1"/>
</dbReference>
<sequence length="261" mass="29395">MLIGAAMMPHGNPVLEPEDEETKRLAEVLGKIGRALSDADAYVLISPHNVRMSDHLGVVMAEHLVSWLGFEGKELPGEWRTEKELARKIYESAKSAGLPVVDMNFAALSGDYSRWPLSWGELIPLHFLEKKPLVLLTPARNVPREVLVRFGEVIGDVIEWSEKRVAFIASADHGHGHSEEGPYGKVKESEEYDRLVMEIISENRLEKLMEIPKELVRKALVDSYWQLLVLHGLLKRVPMGVRETSYACPTYFGMAGALWVR</sequence>
<name>A0A100XXP1_9EURY</name>
<proteinExistence type="predicted"/>
<dbReference type="RefSeq" id="WP_058938791.1">
    <property type="nucleotide sequence ID" value="NZ_LLYW01000020.1"/>
</dbReference>
<protein>
    <submittedName>
        <fullName evidence="2">Extradiol dioxygenase</fullName>
    </submittedName>
</protein>
<comment type="caution">
    <text evidence="2">The sequence shown here is derived from an EMBL/GenBank/DDBJ whole genome shotgun (WGS) entry which is preliminary data.</text>
</comment>
<dbReference type="Gene3D" id="3.40.830.10">
    <property type="entry name" value="LigB-like"/>
    <property type="match status" value="1"/>
</dbReference>
<dbReference type="STRING" id="227598.APY94_06125"/>
<keyword evidence="2" id="KW-0223">Dioxygenase</keyword>
<keyword evidence="3" id="KW-1185">Reference proteome</keyword>
<dbReference type="EMBL" id="LLYW01000020">
    <property type="protein sequence ID" value="KUH33398.1"/>
    <property type="molecule type" value="Genomic_DNA"/>
</dbReference>
<feature type="domain" description="Extradiol ring-cleavage dioxygenase class III enzyme subunit B" evidence="1">
    <location>
        <begin position="5"/>
        <end position="254"/>
    </location>
</feature>
<evidence type="ECO:0000313" key="2">
    <source>
        <dbReference type="EMBL" id="KUH33398.1"/>
    </source>
</evidence>
<dbReference type="CDD" id="cd07952">
    <property type="entry name" value="ED_3B_like"/>
    <property type="match status" value="1"/>
</dbReference>
<accession>A0A100XXP1</accession>
<keyword evidence="2" id="KW-0560">Oxidoreductase</keyword>
<gene>
    <name evidence="2" type="ORF">APY94_06125</name>
</gene>
<evidence type="ECO:0000259" key="1">
    <source>
        <dbReference type="Pfam" id="PF02900"/>
    </source>
</evidence>
<dbReference type="GO" id="GO:0008198">
    <property type="term" value="F:ferrous iron binding"/>
    <property type="evidence" value="ECO:0007669"/>
    <property type="project" value="InterPro"/>
</dbReference>
<dbReference type="OrthoDB" id="55814at2157"/>
<dbReference type="SUPFAM" id="SSF53213">
    <property type="entry name" value="LigB-like"/>
    <property type="match status" value="1"/>
</dbReference>
<evidence type="ECO:0000313" key="3">
    <source>
        <dbReference type="Proteomes" id="UP000053462"/>
    </source>
</evidence>